<feature type="region of interest" description="Disordered" evidence="1">
    <location>
        <begin position="966"/>
        <end position="1063"/>
    </location>
</feature>
<name>A0AAV4LQZ0_BABCB</name>
<feature type="compositionally biased region" description="Low complexity" evidence="1">
    <location>
        <begin position="1025"/>
        <end position="1036"/>
    </location>
</feature>
<evidence type="ECO:0000313" key="3">
    <source>
        <dbReference type="Proteomes" id="UP001497744"/>
    </source>
</evidence>
<dbReference type="Proteomes" id="UP001497744">
    <property type="component" value="Unassembled WGS sequence"/>
</dbReference>
<reference evidence="2 3" key="1">
    <citation type="submission" date="2021-06" db="EMBL/GenBank/DDBJ databases">
        <title>Genome sequence of Babesia caballi.</title>
        <authorList>
            <person name="Yamagishi J."/>
            <person name="Kidaka T."/>
            <person name="Ochi A."/>
        </authorList>
    </citation>
    <scope>NUCLEOTIDE SEQUENCE [LARGE SCALE GENOMIC DNA]</scope>
    <source>
        <strain evidence="2">USDA-D6B2</strain>
    </source>
</reference>
<comment type="caution">
    <text evidence="2">The sequence shown here is derived from an EMBL/GenBank/DDBJ whole genome shotgun (WGS) entry which is preliminary data.</text>
</comment>
<proteinExistence type="predicted"/>
<organism evidence="2 3">
    <name type="scientific">Babesia caballi</name>
    <dbReference type="NCBI Taxonomy" id="5871"/>
    <lineage>
        <taxon>Eukaryota</taxon>
        <taxon>Sar</taxon>
        <taxon>Alveolata</taxon>
        <taxon>Apicomplexa</taxon>
        <taxon>Aconoidasida</taxon>
        <taxon>Piroplasmida</taxon>
        <taxon>Babesiidae</taxon>
        <taxon>Babesia</taxon>
    </lineage>
</organism>
<accession>A0AAV4LQZ0</accession>
<dbReference type="AlphaFoldDB" id="A0AAV4LQZ0"/>
<feature type="compositionally biased region" description="Basic and acidic residues" evidence="1">
    <location>
        <begin position="1049"/>
        <end position="1063"/>
    </location>
</feature>
<gene>
    <name evidence="2" type="ORF">BcabD6B2_14570</name>
</gene>
<sequence>MLKSIGTNTGSMDVAFSIAGVNRALDVVVGILRSHERIDEHMSELRLREAARVLGSCYSDTVSLSRDGDLEEDINLCCASLRAKCLAEIAQLPPSASDDYVRVELERYSFRRRFEEPSSGTADAVDCGALFQGLVEDANVDDTALSEEAERLMHSLKWEWYRRYEMLVKLTLFFGRRWLSFSAEALGDGDYQAVELHGKERRLSYCEFEDCVLLLNLSDAYLRLIEQCAFGYVAPKVHAAVGYDADEAGSVDYIYEKYLRLKPQRGKAASAEIDGHDSASQMVLDSVGRIGQVKGVLQRLLRLSANGTADAEGSSSVVEAHIEYSTVDLTSFKCLSPLYQRVLVDDLVSRLVESSYASWESECAVGGVLRGFRALCDAVQGNGLVEVNSSSRFVARFFQCILNSYEKHVLVFARFCVRSQSDEDMPHGEAVKAPGVMRGLSVRQVDKRVLTTALGEVLGQQFQEGALSEVVNAIDWVNQIEQCNVSNHVFTLCVLMFVMSAQPIALLRDGFDVLGPDVIPQLAVDHCVEQVAALISSVVTTYLTITQDAFKQFVLSVTKTVSKDEDARELSALKTPLVMFMLLLSNVSLISGCCLAVPFFVQALEARVSGEEGAAARALVTAGVADLVKRHFHVSGAQVQLLKVQDYLVAQLAAFVQQVLQKLLSRVLNALNDETRGFGEEALQLFALISSLSESVLPRKLHVTTLCLVIDLYFTTVPDVFLDYLDLMNYQPSGVTIGVVTAFIVRLEGALSGCVLDIGKDRDDLVYYDKFTAFAGVFRHDYSVPQPGQEAGEVRDAVQLRPPEGKEVLREGRANQLQHPPPLRAAAEAQVAGANGAHQAVDGRRGAATALLGGLAPDVAVQRGLDVAALRLLPGPVGEGEQGPHGSVQQLEECGAGVGQQEGGEGRPGVFGAYPVHNVLDQTAGGPTRLADPVDHRLGHAVEVRRQPVRVGEVVHVADVVCDGAGGEIEGDHARGPEEPDGLGAQRPQRPDVVQHVQQPVVQEQTRQHPVVLPPDEHLDGVEVAAGPDGPTAGPPVEGVGEADELDQVGERVPAKRDEAAEP</sequence>
<feature type="compositionally biased region" description="Low complexity" evidence="1">
    <location>
        <begin position="986"/>
        <end position="1005"/>
    </location>
</feature>
<dbReference type="EMBL" id="BPLF01000001">
    <property type="protein sequence ID" value="GIX62022.1"/>
    <property type="molecule type" value="Genomic_DNA"/>
</dbReference>
<dbReference type="RefSeq" id="XP_067714093.1">
    <property type="nucleotide sequence ID" value="XM_067857992.1"/>
</dbReference>
<protein>
    <submittedName>
        <fullName evidence="2">A-g-specific adenine DNA glycosylase related protein, putative</fullName>
    </submittedName>
</protein>
<evidence type="ECO:0000313" key="2">
    <source>
        <dbReference type="EMBL" id="GIX62022.1"/>
    </source>
</evidence>
<dbReference type="GeneID" id="94193505"/>
<evidence type="ECO:0000256" key="1">
    <source>
        <dbReference type="SAM" id="MobiDB-lite"/>
    </source>
</evidence>
<keyword evidence="3" id="KW-1185">Reference proteome</keyword>